<dbReference type="InterPro" id="IPR020904">
    <property type="entry name" value="Sc_DH/Rdtase_CS"/>
</dbReference>
<dbReference type="AlphaFoldDB" id="A0AB39CWT7"/>
<reference evidence="5" key="1">
    <citation type="submission" date="2024-05" db="EMBL/GenBank/DDBJ databases">
        <authorList>
            <person name="Luo Y.-C."/>
            <person name="Nicholds J."/>
            <person name="Mortimer T."/>
            <person name="Maboni G."/>
        </authorList>
    </citation>
    <scope>NUCLEOTIDE SEQUENCE</scope>
    <source>
        <strain evidence="6">144863</strain>
        <strain evidence="5">151836</strain>
        <strain evidence="4">153920</strain>
    </source>
</reference>
<sequence length="255" mass="26353">MNDRHPGAPRANTLLITGAGRGIGAATALAAARRGRDVVLNYVRDEHAAQSVAASIRALGRQAFIIQADVGRSEDIRRMFDWIDAEVGPLDGLINNAGITGPIGSFTDTTDSTIEHVFRVNVLGALQCAREALANFRRHGVSGVIVNVSSVAARTGSPGEYVHYAASKAALEAFTLGLAKEVAAEGIRVCGLAPGSTLTEIHATAGEPGRPARIAPKIPMGRLAEPAEIAEAIVWLASPAASYVTGTTLACAGGL</sequence>
<dbReference type="PANTHER" id="PTHR43639">
    <property type="entry name" value="OXIDOREDUCTASE, SHORT-CHAIN DEHYDROGENASE/REDUCTASE FAMILY (AFU_ORTHOLOGUE AFUA_5G02870)"/>
    <property type="match status" value="1"/>
</dbReference>
<accession>A0AB39CWT7</accession>
<dbReference type="GO" id="GO:0016491">
    <property type="term" value="F:oxidoreductase activity"/>
    <property type="evidence" value="ECO:0007669"/>
    <property type="project" value="UniProtKB-KW"/>
</dbReference>
<dbReference type="EMBL" id="CP158252">
    <property type="protein sequence ID" value="XDJ41242.1"/>
    <property type="molecule type" value="Genomic_DNA"/>
</dbReference>
<comment type="similarity">
    <text evidence="1">Belongs to the short-chain dehydrogenases/reductases (SDR) family.</text>
</comment>
<dbReference type="SUPFAM" id="SSF51735">
    <property type="entry name" value="NAD(P)-binding Rossmann-fold domains"/>
    <property type="match status" value="1"/>
</dbReference>
<evidence type="ECO:0000313" key="6">
    <source>
        <dbReference type="EMBL" id="XDJ68393.1"/>
    </source>
</evidence>
<evidence type="ECO:0000256" key="1">
    <source>
        <dbReference type="ARBA" id="ARBA00006484"/>
    </source>
</evidence>
<proteinExistence type="inferred from homology"/>
<name>A0AB39CWT7_9BURK</name>
<feature type="domain" description="Ketoreductase" evidence="3">
    <location>
        <begin position="12"/>
        <end position="217"/>
    </location>
</feature>
<evidence type="ECO:0000313" key="4">
    <source>
        <dbReference type="EMBL" id="XDJ41242.1"/>
    </source>
</evidence>
<dbReference type="RefSeq" id="WP_368639245.1">
    <property type="nucleotide sequence ID" value="NZ_CP158252.1"/>
</dbReference>
<gene>
    <name evidence="6" type="ORF">ABRY94_09835</name>
    <name evidence="4" type="ORF">ABRY99_09795</name>
    <name evidence="5" type="ORF">ABRZ04_08645</name>
</gene>
<dbReference type="SMART" id="SM00822">
    <property type="entry name" value="PKS_KR"/>
    <property type="match status" value="1"/>
</dbReference>
<dbReference type="PRINTS" id="PR00080">
    <property type="entry name" value="SDRFAMILY"/>
</dbReference>
<keyword evidence="2" id="KW-0560">Oxidoreductase</keyword>
<organism evidence="5">
    <name type="scientific">Castellaniella ginsengisoli</name>
    <dbReference type="NCBI Taxonomy" id="546114"/>
    <lineage>
        <taxon>Bacteria</taxon>
        <taxon>Pseudomonadati</taxon>
        <taxon>Pseudomonadota</taxon>
        <taxon>Betaproteobacteria</taxon>
        <taxon>Burkholderiales</taxon>
        <taxon>Alcaligenaceae</taxon>
        <taxon>Castellaniella</taxon>
    </lineage>
</organism>
<dbReference type="InterPro" id="IPR036291">
    <property type="entry name" value="NAD(P)-bd_dom_sf"/>
</dbReference>
<dbReference type="InterPro" id="IPR002347">
    <property type="entry name" value="SDR_fam"/>
</dbReference>
<dbReference type="PANTHER" id="PTHR43639:SF1">
    <property type="entry name" value="SHORT-CHAIN DEHYDROGENASE_REDUCTASE FAMILY PROTEIN"/>
    <property type="match status" value="1"/>
</dbReference>
<dbReference type="EMBL" id="CP158262">
    <property type="protein sequence ID" value="XDJ68393.1"/>
    <property type="molecule type" value="Genomic_DNA"/>
</dbReference>
<protein>
    <submittedName>
        <fullName evidence="5">SDR family oxidoreductase</fullName>
    </submittedName>
</protein>
<evidence type="ECO:0000259" key="3">
    <source>
        <dbReference type="SMART" id="SM00822"/>
    </source>
</evidence>
<dbReference type="InterPro" id="IPR057326">
    <property type="entry name" value="KR_dom"/>
</dbReference>
<dbReference type="PROSITE" id="PS00061">
    <property type="entry name" value="ADH_SHORT"/>
    <property type="match status" value="1"/>
</dbReference>
<evidence type="ECO:0000256" key="2">
    <source>
        <dbReference type="ARBA" id="ARBA00023002"/>
    </source>
</evidence>
<evidence type="ECO:0000313" key="5">
    <source>
        <dbReference type="EMBL" id="XDJ46415.1"/>
    </source>
</evidence>
<dbReference type="PRINTS" id="PR00081">
    <property type="entry name" value="GDHRDH"/>
</dbReference>
<dbReference type="FunFam" id="3.40.50.720:FF:000173">
    <property type="entry name" value="3-oxoacyl-[acyl-carrier protein] reductase"/>
    <property type="match status" value="1"/>
</dbReference>
<dbReference type="Pfam" id="PF13561">
    <property type="entry name" value="adh_short_C2"/>
    <property type="match status" value="1"/>
</dbReference>
<dbReference type="Gene3D" id="3.40.50.720">
    <property type="entry name" value="NAD(P)-binding Rossmann-like Domain"/>
    <property type="match status" value="1"/>
</dbReference>
<dbReference type="EMBL" id="CP158254">
    <property type="protein sequence ID" value="XDJ46415.1"/>
    <property type="molecule type" value="Genomic_DNA"/>
</dbReference>